<feature type="transmembrane region" description="Helical" evidence="1">
    <location>
        <begin position="160"/>
        <end position="179"/>
    </location>
</feature>
<dbReference type="RefSeq" id="WP_016184324.1">
    <property type="nucleotide sequence ID" value="NZ_JXKI01000028.1"/>
</dbReference>
<evidence type="ECO:0000313" key="3">
    <source>
        <dbReference type="Proteomes" id="UP000014113"/>
    </source>
</evidence>
<dbReference type="Proteomes" id="UP000014113">
    <property type="component" value="Unassembled WGS sequence"/>
</dbReference>
<accession>S1P3T5</accession>
<evidence type="ECO:0008006" key="4">
    <source>
        <dbReference type="Google" id="ProtNLM"/>
    </source>
</evidence>
<evidence type="ECO:0000256" key="1">
    <source>
        <dbReference type="SAM" id="Phobius"/>
    </source>
</evidence>
<dbReference type="STRING" id="1121865.OMW_02230"/>
<comment type="caution">
    <text evidence="2">The sequence shown here is derived from an EMBL/GenBank/DDBJ whole genome shotgun (WGS) entry which is preliminary data.</text>
</comment>
<protein>
    <recommendedName>
        <fullName evidence="4">Tandem five-TM protein</fullName>
    </recommendedName>
</protein>
<dbReference type="OrthoDB" id="10011734at2"/>
<proteinExistence type="predicted"/>
<keyword evidence="1" id="KW-0812">Transmembrane</keyword>
<keyword evidence="3" id="KW-1185">Reference proteome</keyword>
<dbReference type="EMBL" id="ASWJ01000001">
    <property type="protein sequence ID" value="EOW87759.1"/>
    <property type="molecule type" value="Genomic_DNA"/>
</dbReference>
<feature type="transmembrane region" description="Helical" evidence="1">
    <location>
        <begin position="137"/>
        <end position="154"/>
    </location>
</feature>
<evidence type="ECO:0000313" key="2">
    <source>
        <dbReference type="EMBL" id="EOW87759.1"/>
    </source>
</evidence>
<dbReference type="AlphaFoldDB" id="S1P3T5"/>
<sequence>MEKANTDILSKIELFHDSERTYYYDMNEGQLYLQNQNTLKYREQSKKLLENATGISLTIGLISIIINKWYRSIATFQTQFMVLFLGLVLFLFLWKYLNDFIKKHMSDYSISIPLHLQLAEVEDLLDKSTKTANSFKNICLISFLSAAVGLVLFLKFSILIGLALTIISLLLSLAILKYLNISGRYKAINHLRNRIIEVTNQKNE</sequence>
<feature type="transmembrane region" description="Helical" evidence="1">
    <location>
        <begin position="76"/>
        <end position="97"/>
    </location>
</feature>
<dbReference type="PATRIC" id="fig|1121865.3.peg.2174"/>
<organism evidence="2 3">
    <name type="scientific">Enterococcus columbae DSM 7374 = ATCC 51263</name>
    <dbReference type="NCBI Taxonomy" id="1121865"/>
    <lineage>
        <taxon>Bacteria</taxon>
        <taxon>Bacillati</taxon>
        <taxon>Bacillota</taxon>
        <taxon>Bacilli</taxon>
        <taxon>Lactobacillales</taxon>
        <taxon>Enterococcaceae</taxon>
        <taxon>Enterococcus</taxon>
    </lineage>
</organism>
<name>S1P3T5_9ENTE</name>
<keyword evidence="1" id="KW-0472">Membrane</keyword>
<gene>
    <name evidence="2" type="ORF">I568_00045</name>
</gene>
<keyword evidence="1" id="KW-1133">Transmembrane helix</keyword>
<feature type="transmembrane region" description="Helical" evidence="1">
    <location>
        <begin position="48"/>
        <end position="70"/>
    </location>
</feature>
<reference evidence="2 3" key="1">
    <citation type="submission" date="2013-03" db="EMBL/GenBank/DDBJ databases">
        <title>The Genome Sequence of Enterococcus columbae ATCC_51263 (PacBio/Illumina hybrid assembly).</title>
        <authorList>
            <consortium name="The Broad Institute Genomics Platform"/>
            <consortium name="The Broad Institute Genome Sequencing Center for Infectious Disease"/>
            <person name="Earl A."/>
            <person name="Russ C."/>
            <person name="Gilmore M."/>
            <person name="Surin D."/>
            <person name="Walker B."/>
            <person name="Young S."/>
            <person name="Zeng Q."/>
            <person name="Gargeya S."/>
            <person name="Fitzgerald M."/>
            <person name="Haas B."/>
            <person name="Abouelleil A."/>
            <person name="Allen A.W."/>
            <person name="Alvarado L."/>
            <person name="Arachchi H.M."/>
            <person name="Berlin A.M."/>
            <person name="Chapman S.B."/>
            <person name="Gainer-Dewar J."/>
            <person name="Goldberg J."/>
            <person name="Griggs A."/>
            <person name="Gujja S."/>
            <person name="Hansen M."/>
            <person name="Howarth C."/>
            <person name="Imamovic A."/>
            <person name="Ireland A."/>
            <person name="Larimer J."/>
            <person name="McCowan C."/>
            <person name="Murphy C."/>
            <person name="Pearson M."/>
            <person name="Poon T.W."/>
            <person name="Priest M."/>
            <person name="Roberts A."/>
            <person name="Saif S."/>
            <person name="Shea T."/>
            <person name="Sisk P."/>
            <person name="Sykes S."/>
            <person name="Wortman J."/>
            <person name="Nusbaum C."/>
            <person name="Birren B."/>
        </authorList>
    </citation>
    <scope>NUCLEOTIDE SEQUENCE [LARGE SCALE GENOMIC DNA]</scope>
    <source>
        <strain evidence="2 3">ATCC 51263</strain>
    </source>
</reference>